<keyword evidence="1" id="KW-1133">Transmembrane helix</keyword>
<keyword evidence="1" id="KW-0472">Membrane</keyword>
<proteinExistence type="predicted"/>
<comment type="caution">
    <text evidence="2">The sequence shown here is derived from an EMBL/GenBank/DDBJ whole genome shotgun (WGS) entry which is preliminary data.</text>
</comment>
<gene>
    <name evidence="2" type="ORF">QG37_04397</name>
</gene>
<sequence length="193" mass="22027">MVKKCGIFPGSLPEFPKQPGNLTLFWKLWYTTGDHQITTPTASIIHRIPKGTESSDEPVPLSHFTCVLPLGCLGSRAEALPYREMVQRGCSKNMCQGLLHTPRIGCKTEPSFSYRGSHAEQKKKKKENEQTKIEAYSQIERIRWFSRSLRLIFPGRHFQNPVQQFQRISDLTWTLTLILLMPLVISSALAKRS</sequence>
<protein>
    <submittedName>
        <fullName evidence="2">Uncharacterized protein</fullName>
    </submittedName>
</protein>
<dbReference type="AlphaFoldDB" id="A0A0L0NXW4"/>
<name>A0A0L0NXW4_CANAR</name>
<organism evidence="2 3">
    <name type="scientific">Candidozyma auris</name>
    <name type="common">Yeast</name>
    <name type="synonym">Candida auris</name>
    <dbReference type="NCBI Taxonomy" id="498019"/>
    <lineage>
        <taxon>Eukaryota</taxon>
        <taxon>Fungi</taxon>
        <taxon>Dikarya</taxon>
        <taxon>Ascomycota</taxon>
        <taxon>Saccharomycotina</taxon>
        <taxon>Pichiomycetes</taxon>
        <taxon>Metschnikowiaceae</taxon>
        <taxon>Candidozyma</taxon>
    </lineage>
</organism>
<feature type="transmembrane region" description="Helical" evidence="1">
    <location>
        <begin position="171"/>
        <end position="190"/>
    </location>
</feature>
<keyword evidence="1" id="KW-0812">Transmembrane</keyword>
<dbReference type="Proteomes" id="UP000037122">
    <property type="component" value="Unassembled WGS sequence"/>
</dbReference>
<accession>A0A0L0NXW4</accession>
<reference evidence="3" key="1">
    <citation type="journal article" date="2015" name="BMC Genomics">
        <title>Draft genome of a commonly misdiagnosed multidrug resistant pathogen Candida auris.</title>
        <authorList>
            <person name="Chatterjee S."/>
            <person name="Alampalli S.V."/>
            <person name="Nageshan R.K."/>
            <person name="Chettiar S.T."/>
            <person name="Joshi S."/>
            <person name="Tatu U.S."/>
        </authorList>
    </citation>
    <scope>NUCLEOTIDE SEQUENCE [LARGE SCALE GENOMIC DNA]</scope>
    <source>
        <strain evidence="3">6684</strain>
    </source>
</reference>
<evidence type="ECO:0000313" key="3">
    <source>
        <dbReference type="Proteomes" id="UP000037122"/>
    </source>
</evidence>
<evidence type="ECO:0000256" key="1">
    <source>
        <dbReference type="SAM" id="Phobius"/>
    </source>
</evidence>
<dbReference type="VEuPathDB" id="FungiDB:QG37_04397"/>
<evidence type="ECO:0000313" key="2">
    <source>
        <dbReference type="EMBL" id="KND98505.1"/>
    </source>
</evidence>
<dbReference type="EMBL" id="LGST01000031">
    <property type="protein sequence ID" value="KND98505.1"/>
    <property type="molecule type" value="Genomic_DNA"/>
</dbReference>